<comment type="caution">
    <text evidence="6">The sequence shown here is derived from an EMBL/GenBank/DDBJ whole genome shotgun (WGS) entry which is preliminary data.</text>
</comment>
<dbReference type="CDD" id="cd13585">
    <property type="entry name" value="PBP2_TMBP_like"/>
    <property type="match status" value="1"/>
</dbReference>
<keyword evidence="4" id="KW-0564">Palmitate</keyword>
<keyword evidence="5" id="KW-0449">Lipoprotein</keyword>
<proteinExistence type="predicted"/>
<organism evidence="6 7">
    <name type="scientific">Streptomyces antnestii</name>
    <dbReference type="NCBI Taxonomy" id="2494256"/>
    <lineage>
        <taxon>Bacteria</taxon>
        <taxon>Bacillati</taxon>
        <taxon>Actinomycetota</taxon>
        <taxon>Actinomycetes</taxon>
        <taxon>Kitasatosporales</taxon>
        <taxon>Streptomycetaceae</taxon>
        <taxon>Streptomyces</taxon>
    </lineage>
</organism>
<dbReference type="Gene3D" id="3.40.190.10">
    <property type="entry name" value="Periplasmic binding protein-like II"/>
    <property type="match status" value="1"/>
</dbReference>
<dbReference type="AlphaFoldDB" id="A0A437PFV1"/>
<name>A0A437PFV1_9ACTN</name>
<dbReference type="SUPFAM" id="SSF53850">
    <property type="entry name" value="Periplasmic binding protein-like II"/>
    <property type="match status" value="1"/>
</dbReference>
<evidence type="ECO:0000256" key="4">
    <source>
        <dbReference type="ARBA" id="ARBA00023139"/>
    </source>
</evidence>
<dbReference type="EMBL" id="RZYA01000014">
    <property type="protein sequence ID" value="RVU20984.1"/>
    <property type="molecule type" value="Genomic_DNA"/>
</dbReference>
<protein>
    <submittedName>
        <fullName evidence="6">Sugar ABC transporter substrate-binding protein</fullName>
    </submittedName>
</protein>
<dbReference type="InterPro" id="IPR050490">
    <property type="entry name" value="Bact_solute-bd_prot1"/>
</dbReference>
<dbReference type="OrthoDB" id="2515046at2"/>
<sequence>MSACSSGGEVSDSGSRASGPVSLDFWGWAPGYDKSVALWNKTHPNVKVKFSKVPSGLSGGYTKMQAAVKAGNAPCLAQVGYESLSTFVTTGALEDISSYANTDKDQFVEWAWKQSGLGGKVFGIPVDTGPTALFYRKDLFAKYHLPAPKTWQDFSAAAEKFHAADPENYLINAPMDSYEMAVYTWQSGGHWFGTANDQWQVKIDGPQTQKVSQYWQGLLDKKVLKTGVAPLDGAWFKEAKADHMASVVTAAWAAPMFEQMLPKQSGKWAVAPMPQWNAGEQAAGNNGGSSTAVLKGCKHLKQATEFATWFSTNKDSVSNLIKNTGIYPAAKSGMDLPAVNQKSPYFGGQNIYQVFKAGAENTDPNWVWGPTMSQVEPDFIDELKKVAQGKASMSDAAEAVQSKTVKAMKSQGLSVG</sequence>
<gene>
    <name evidence="6" type="ORF">EOT10_26640</name>
</gene>
<evidence type="ECO:0000256" key="5">
    <source>
        <dbReference type="ARBA" id="ARBA00023288"/>
    </source>
</evidence>
<reference evidence="6 7" key="1">
    <citation type="submission" date="2019-01" db="EMBL/GenBank/DDBJ databases">
        <title>Genome sequences of Streptomyces and Rhizobium isolates collected from root and soil.</title>
        <authorList>
            <person name="Chhettri S."/>
            <person name="Sevigny J.L."/>
            <person name="Sen A."/>
            <person name="Ennis N."/>
            <person name="Tisa L."/>
        </authorList>
    </citation>
    <scope>NUCLEOTIDE SEQUENCE [LARGE SCALE GENOMIC DNA]</scope>
    <source>
        <strain evidence="6 7">San01</strain>
    </source>
</reference>
<evidence type="ECO:0000313" key="6">
    <source>
        <dbReference type="EMBL" id="RVU20984.1"/>
    </source>
</evidence>
<keyword evidence="3" id="KW-0472">Membrane</keyword>
<keyword evidence="7" id="KW-1185">Reference proteome</keyword>
<dbReference type="Proteomes" id="UP000283128">
    <property type="component" value="Unassembled WGS sequence"/>
</dbReference>
<dbReference type="PANTHER" id="PTHR43649:SF33">
    <property type="entry name" value="POLYGALACTURONAN_RHAMNOGALACTURONAN-BINDING PROTEIN YTCQ"/>
    <property type="match status" value="1"/>
</dbReference>
<evidence type="ECO:0000256" key="1">
    <source>
        <dbReference type="ARBA" id="ARBA00022475"/>
    </source>
</evidence>
<keyword evidence="2" id="KW-0732">Signal</keyword>
<dbReference type="InterPro" id="IPR006059">
    <property type="entry name" value="SBP"/>
</dbReference>
<evidence type="ECO:0000313" key="7">
    <source>
        <dbReference type="Proteomes" id="UP000283128"/>
    </source>
</evidence>
<dbReference type="Pfam" id="PF01547">
    <property type="entry name" value="SBP_bac_1"/>
    <property type="match status" value="1"/>
</dbReference>
<evidence type="ECO:0000256" key="3">
    <source>
        <dbReference type="ARBA" id="ARBA00023136"/>
    </source>
</evidence>
<accession>A0A437PFV1</accession>
<evidence type="ECO:0000256" key="2">
    <source>
        <dbReference type="ARBA" id="ARBA00022729"/>
    </source>
</evidence>
<dbReference type="PANTHER" id="PTHR43649">
    <property type="entry name" value="ARABINOSE-BINDING PROTEIN-RELATED"/>
    <property type="match status" value="1"/>
</dbReference>
<keyword evidence="1" id="KW-1003">Cell membrane</keyword>